<keyword evidence="1" id="KW-0732">Signal</keyword>
<proteinExistence type="predicted"/>
<evidence type="ECO:0000313" key="4">
    <source>
        <dbReference type="Proteomes" id="UP000606172"/>
    </source>
</evidence>
<evidence type="ECO:0000256" key="1">
    <source>
        <dbReference type="SAM" id="SignalP"/>
    </source>
</evidence>
<dbReference type="Proteomes" id="UP000606172">
    <property type="component" value="Unassembled WGS sequence"/>
</dbReference>
<feature type="chain" id="PRO_5039018473" description="Ricin B lectin domain-containing protein" evidence="1">
    <location>
        <begin position="28"/>
        <end position="180"/>
    </location>
</feature>
<dbReference type="Pfam" id="PF14200">
    <property type="entry name" value="RicinB_lectin_2"/>
    <property type="match status" value="1"/>
</dbReference>
<keyword evidence="4" id="KW-1185">Reference proteome</keyword>
<reference evidence="3" key="1">
    <citation type="submission" date="2021-01" db="EMBL/GenBank/DDBJ databases">
        <title>Whole genome shotgun sequence of Sinosporangium siamense NBRC 109515.</title>
        <authorList>
            <person name="Komaki H."/>
            <person name="Tamura T."/>
        </authorList>
    </citation>
    <scope>NUCLEOTIDE SEQUENCE</scope>
    <source>
        <strain evidence="3">NBRC 109515</strain>
    </source>
</reference>
<protein>
    <recommendedName>
        <fullName evidence="2">Ricin B lectin domain-containing protein</fullName>
    </recommendedName>
</protein>
<dbReference type="InterPro" id="IPR000772">
    <property type="entry name" value="Ricin_B_lectin"/>
</dbReference>
<dbReference type="EMBL" id="BOOW01000014">
    <property type="protein sequence ID" value="GII92188.1"/>
    <property type="molecule type" value="Genomic_DNA"/>
</dbReference>
<dbReference type="InterPro" id="IPR035992">
    <property type="entry name" value="Ricin_B-like_lectins"/>
</dbReference>
<dbReference type="Gene3D" id="2.80.10.50">
    <property type="match status" value="3"/>
</dbReference>
<gene>
    <name evidence="3" type="ORF">Ssi02_24190</name>
</gene>
<dbReference type="SUPFAM" id="SSF50370">
    <property type="entry name" value="Ricin B-like lectins"/>
    <property type="match status" value="1"/>
</dbReference>
<feature type="domain" description="Ricin B lectin" evidence="2">
    <location>
        <begin position="36"/>
        <end position="180"/>
    </location>
</feature>
<feature type="signal peptide" evidence="1">
    <location>
        <begin position="1"/>
        <end position="27"/>
    </location>
</feature>
<dbReference type="PROSITE" id="PS50231">
    <property type="entry name" value="RICIN_B_LECTIN"/>
    <property type="match status" value="1"/>
</dbReference>
<dbReference type="SMART" id="SM00458">
    <property type="entry name" value="RICIN"/>
    <property type="match status" value="1"/>
</dbReference>
<dbReference type="RefSeq" id="WP_204024780.1">
    <property type="nucleotide sequence ID" value="NZ_BOOW01000014.1"/>
</dbReference>
<sequence length="180" mass="19886">MRTKKLFAIAIAGIVVLAGGFFNPANAGAAFITTWVSVQRPNGATGTKVLDVRDGSQANGARVQIWQRNGYAQQYWTIERTGTSNSLGVYQLTSRHSGKCLDMAIDGTIGNGTRVQQWTCTGATNQRWIARPVVAGNNWVSLVNQRSGLCLDVPNYSYTDGNMLQVWQCHGDWNQRWNIY</sequence>
<comment type="caution">
    <text evidence="3">The sequence shown here is derived from an EMBL/GenBank/DDBJ whole genome shotgun (WGS) entry which is preliminary data.</text>
</comment>
<dbReference type="AlphaFoldDB" id="A0A919RE46"/>
<evidence type="ECO:0000259" key="2">
    <source>
        <dbReference type="SMART" id="SM00458"/>
    </source>
</evidence>
<name>A0A919RE46_9ACTN</name>
<evidence type="ECO:0000313" key="3">
    <source>
        <dbReference type="EMBL" id="GII92188.1"/>
    </source>
</evidence>
<dbReference type="CDD" id="cd00161">
    <property type="entry name" value="beta-trefoil_Ricin-like"/>
    <property type="match status" value="1"/>
</dbReference>
<accession>A0A919RE46</accession>
<organism evidence="3 4">
    <name type="scientific">Sinosporangium siamense</name>
    <dbReference type="NCBI Taxonomy" id="1367973"/>
    <lineage>
        <taxon>Bacteria</taxon>
        <taxon>Bacillati</taxon>
        <taxon>Actinomycetota</taxon>
        <taxon>Actinomycetes</taxon>
        <taxon>Streptosporangiales</taxon>
        <taxon>Streptosporangiaceae</taxon>
        <taxon>Sinosporangium</taxon>
    </lineage>
</organism>